<accession>A0A382EY66</accession>
<reference evidence="1" key="1">
    <citation type="submission" date="2018-05" db="EMBL/GenBank/DDBJ databases">
        <authorList>
            <person name="Lanie J.A."/>
            <person name="Ng W.-L."/>
            <person name="Kazmierczak K.M."/>
            <person name="Andrzejewski T.M."/>
            <person name="Davidsen T.M."/>
            <person name="Wayne K.J."/>
            <person name="Tettelin H."/>
            <person name="Glass J.I."/>
            <person name="Rusch D."/>
            <person name="Podicherti R."/>
            <person name="Tsui H.-C.T."/>
            <person name="Winkler M.E."/>
        </authorList>
    </citation>
    <scope>NUCLEOTIDE SEQUENCE</scope>
</reference>
<sequence length="225" mass="25810">MLTGFGLSTASLGQDGAPDFTGYWMWLPHEEFRMRLWGPEPGEIGGLPLNEKAINAAMTFDPNDYYKPENQCRNHGAAYVMRAPFARQFLYEDTDTLLIRIELEAQERKIYLDGRLPSSEEHTGLGHSVGSWENEILTVTTTHMTPYYHRRNGVPYSENAVMTEHFLLHDSNYLTIITKVDDPEYLSEPLVRSISFKKLPDSYADQFNFEYDCEIIEWEGGAPGR</sequence>
<proteinExistence type="predicted"/>
<protein>
    <submittedName>
        <fullName evidence="1">Uncharacterized protein</fullName>
    </submittedName>
</protein>
<gene>
    <name evidence="1" type="ORF">METZ01_LOCUS208544</name>
</gene>
<organism evidence="1">
    <name type="scientific">marine metagenome</name>
    <dbReference type="NCBI Taxonomy" id="408172"/>
    <lineage>
        <taxon>unclassified sequences</taxon>
        <taxon>metagenomes</taxon>
        <taxon>ecological metagenomes</taxon>
    </lineage>
</organism>
<dbReference type="AlphaFoldDB" id="A0A382EY66"/>
<dbReference type="EMBL" id="UINC01046989">
    <property type="protein sequence ID" value="SVB55690.1"/>
    <property type="molecule type" value="Genomic_DNA"/>
</dbReference>
<evidence type="ECO:0000313" key="1">
    <source>
        <dbReference type="EMBL" id="SVB55690.1"/>
    </source>
</evidence>
<feature type="non-terminal residue" evidence="1">
    <location>
        <position position="225"/>
    </location>
</feature>
<name>A0A382EY66_9ZZZZ</name>